<accession>A0AA35Y416</accession>
<keyword evidence="1 3" id="KW-0378">Hydrolase</keyword>
<dbReference type="GO" id="GO:0016787">
    <property type="term" value="F:hydrolase activity"/>
    <property type="evidence" value="ECO:0007669"/>
    <property type="project" value="UniProtKB-KW"/>
</dbReference>
<name>A0AA35Y416_9PROT</name>
<dbReference type="PANTHER" id="PTHR43540">
    <property type="entry name" value="PEROXYUREIDOACRYLATE/UREIDOACRYLATE AMIDOHYDROLASE-RELATED"/>
    <property type="match status" value="1"/>
</dbReference>
<sequence>FFIASLYRQYQSSLTYHPMSDMKANTAVNSAIFGRLRHTRTLLKVFRARGLTVVLVNVTGAAPGRTEQRPRLDSPLPSGFADLIDDLDRQPGDLVMTKQSWGAFATTDLEARLKAAGVTQVVICGVATGTGVEATARQAYELGFNVTLVSDAMTDTRAEAHEYSLNHVFPRLGERGTASEIMTALDTKAA</sequence>
<protein>
    <submittedName>
        <fullName evidence="3">Cysteine hydrolase</fullName>
    </submittedName>
</protein>
<dbReference type="Gene3D" id="3.40.50.850">
    <property type="entry name" value="Isochorismatase-like"/>
    <property type="match status" value="1"/>
</dbReference>
<dbReference type="PANTHER" id="PTHR43540:SF7">
    <property type="entry name" value="ISOCHORISMATASE FAMILY PROTEIN YECD"/>
    <property type="match status" value="1"/>
</dbReference>
<evidence type="ECO:0000313" key="3">
    <source>
        <dbReference type="EMBL" id="CAI9120723.1"/>
    </source>
</evidence>
<dbReference type="AlphaFoldDB" id="A0AA35Y416"/>
<evidence type="ECO:0000256" key="1">
    <source>
        <dbReference type="ARBA" id="ARBA00022801"/>
    </source>
</evidence>
<feature type="domain" description="Isochorismatase-like" evidence="2">
    <location>
        <begin position="35"/>
        <end position="174"/>
    </location>
</feature>
<proteinExistence type="predicted"/>
<organism evidence="3 4">
    <name type="scientific">Brytella acorum</name>
    <dbReference type="NCBI Taxonomy" id="2959299"/>
    <lineage>
        <taxon>Bacteria</taxon>
        <taxon>Pseudomonadati</taxon>
        <taxon>Pseudomonadota</taxon>
        <taxon>Alphaproteobacteria</taxon>
        <taxon>Acetobacterales</taxon>
        <taxon>Acetobacteraceae</taxon>
        <taxon>Brytella</taxon>
    </lineage>
</organism>
<dbReference type="SUPFAM" id="SSF52499">
    <property type="entry name" value="Isochorismatase-like hydrolases"/>
    <property type="match status" value="1"/>
</dbReference>
<dbReference type="Proteomes" id="UP001176960">
    <property type="component" value="Unassembled WGS sequence"/>
</dbReference>
<dbReference type="InterPro" id="IPR050272">
    <property type="entry name" value="Isochorismatase-like_hydrls"/>
</dbReference>
<dbReference type="Pfam" id="PF00857">
    <property type="entry name" value="Isochorismatase"/>
    <property type="match status" value="1"/>
</dbReference>
<evidence type="ECO:0000313" key="4">
    <source>
        <dbReference type="Proteomes" id="UP001176960"/>
    </source>
</evidence>
<dbReference type="RefSeq" id="WP_289843564.1">
    <property type="nucleotide sequence ID" value="NZ_CATKSH010000007.1"/>
</dbReference>
<keyword evidence="4" id="KW-1185">Reference proteome</keyword>
<dbReference type="InterPro" id="IPR036380">
    <property type="entry name" value="Isochorismatase-like_sf"/>
</dbReference>
<gene>
    <name evidence="3" type="ORF">LMG32879_001561</name>
</gene>
<dbReference type="CDD" id="cd00431">
    <property type="entry name" value="cysteine_hydrolases"/>
    <property type="match status" value="1"/>
</dbReference>
<feature type="non-terminal residue" evidence="3">
    <location>
        <position position="1"/>
    </location>
</feature>
<evidence type="ECO:0000259" key="2">
    <source>
        <dbReference type="Pfam" id="PF00857"/>
    </source>
</evidence>
<dbReference type="InterPro" id="IPR000868">
    <property type="entry name" value="Isochorismatase-like_dom"/>
</dbReference>
<reference evidence="3" key="1">
    <citation type="submission" date="2023-03" db="EMBL/GenBank/DDBJ databases">
        <authorList>
            <person name="Cleenwerck I."/>
        </authorList>
    </citation>
    <scope>NUCLEOTIDE SEQUENCE</scope>
    <source>
        <strain evidence="3">LMG 32879</strain>
    </source>
</reference>
<comment type="caution">
    <text evidence="3">The sequence shown here is derived from an EMBL/GenBank/DDBJ whole genome shotgun (WGS) entry which is preliminary data.</text>
</comment>
<dbReference type="EMBL" id="CATKSH010000007">
    <property type="protein sequence ID" value="CAI9120723.1"/>
    <property type="molecule type" value="Genomic_DNA"/>
</dbReference>